<feature type="transmembrane region" description="Helical" evidence="1">
    <location>
        <begin position="20"/>
        <end position="42"/>
    </location>
</feature>
<dbReference type="EMBL" id="KB097502">
    <property type="protein sequence ID" value="ESN95817.1"/>
    <property type="molecule type" value="Genomic_DNA"/>
</dbReference>
<evidence type="ECO:0000313" key="4">
    <source>
        <dbReference type="Proteomes" id="UP000015101"/>
    </source>
</evidence>
<keyword evidence="4" id="KW-1185">Reference proteome</keyword>
<gene>
    <name evidence="3" type="primary">20207062</name>
    <name evidence="2" type="ORF">HELRODRAFT_179001</name>
</gene>
<keyword evidence="1" id="KW-1133">Transmembrane helix</keyword>
<dbReference type="EMBL" id="AMQM01006690">
    <property type="status" value="NOT_ANNOTATED_CDS"/>
    <property type="molecule type" value="Genomic_DNA"/>
</dbReference>
<reference evidence="4" key="1">
    <citation type="submission" date="2012-12" db="EMBL/GenBank/DDBJ databases">
        <authorList>
            <person name="Hellsten U."/>
            <person name="Grimwood J."/>
            <person name="Chapman J.A."/>
            <person name="Shapiro H."/>
            <person name="Aerts A."/>
            <person name="Otillar R.P."/>
            <person name="Terry A.Y."/>
            <person name="Boore J.L."/>
            <person name="Simakov O."/>
            <person name="Marletaz F."/>
            <person name="Cho S.-J."/>
            <person name="Edsinger-Gonzales E."/>
            <person name="Havlak P."/>
            <person name="Kuo D.-H."/>
            <person name="Larsson T."/>
            <person name="Lv J."/>
            <person name="Arendt D."/>
            <person name="Savage R."/>
            <person name="Osoegawa K."/>
            <person name="de Jong P."/>
            <person name="Lindberg D.R."/>
            <person name="Seaver E.C."/>
            <person name="Weisblat D.A."/>
            <person name="Putnam N.H."/>
            <person name="Grigoriev I.V."/>
            <person name="Rokhsar D.S."/>
        </authorList>
    </citation>
    <scope>NUCLEOTIDE SEQUENCE</scope>
</reference>
<dbReference type="EnsemblMetazoa" id="HelroT179001">
    <property type="protein sequence ID" value="HelroP179001"/>
    <property type="gene ID" value="HelroG179001"/>
</dbReference>
<dbReference type="CTD" id="20207062"/>
<name>T1FE13_HELRO</name>
<dbReference type="InParanoid" id="T1FE13"/>
<reference evidence="3" key="3">
    <citation type="submission" date="2015-06" db="UniProtKB">
        <authorList>
            <consortium name="EnsemblMetazoa"/>
        </authorList>
    </citation>
    <scope>IDENTIFICATION</scope>
</reference>
<proteinExistence type="predicted"/>
<dbReference type="GeneID" id="20207062"/>
<evidence type="ECO:0000313" key="3">
    <source>
        <dbReference type="EnsemblMetazoa" id="HelroP179001"/>
    </source>
</evidence>
<organism evidence="3 4">
    <name type="scientific">Helobdella robusta</name>
    <name type="common">Californian leech</name>
    <dbReference type="NCBI Taxonomy" id="6412"/>
    <lineage>
        <taxon>Eukaryota</taxon>
        <taxon>Metazoa</taxon>
        <taxon>Spiralia</taxon>
        <taxon>Lophotrochozoa</taxon>
        <taxon>Annelida</taxon>
        <taxon>Clitellata</taxon>
        <taxon>Hirudinea</taxon>
        <taxon>Rhynchobdellida</taxon>
        <taxon>Glossiphoniidae</taxon>
        <taxon>Helobdella</taxon>
    </lineage>
</organism>
<dbReference type="KEGG" id="hro:HELRODRAFT_179001"/>
<keyword evidence="1" id="KW-0472">Membrane</keyword>
<evidence type="ECO:0000256" key="1">
    <source>
        <dbReference type="SAM" id="Phobius"/>
    </source>
</evidence>
<sequence>MKFLMRGFYLASLWDPAVEATIFFFLFTLKEVVILFTAWFIIEVKNIEFDPLLGFVCSTNKTCFVDGIHCLPLEGKIALNSVFQEFDISWKVELSEGPNFLDDIKRTKRSSIVYCPVLAVPWFGVGGAKCDISGALKEAFHQKISSLSTAFGCIANMFNNSIKVMEDGSMVHNSTIIGDNIIFRMMDLQQ</sequence>
<reference evidence="2 4" key="2">
    <citation type="journal article" date="2013" name="Nature">
        <title>Insights into bilaterian evolution from three spiralian genomes.</title>
        <authorList>
            <person name="Simakov O."/>
            <person name="Marletaz F."/>
            <person name="Cho S.J."/>
            <person name="Edsinger-Gonzales E."/>
            <person name="Havlak P."/>
            <person name="Hellsten U."/>
            <person name="Kuo D.H."/>
            <person name="Larsson T."/>
            <person name="Lv J."/>
            <person name="Arendt D."/>
            <person name="Savage R."/>
            <person name="Osoegawa K."/>
            <person name="de Jong P."/>
            <person name="Grimwood J."/>
            <person name="Chapman J.A."/>
            <person name="Shapiro H."/>
            <person name="Aerts A."/>
            <person name="Otillar R.P."/>
            <person name="Terry A.Y."/>
            <person name="Boore J.L."/>
            <person name="Grigoriev I.V."/>
            <person name="Lindberg D.R."/>
            <person name="Seaver E.C."/>
            <person name="Weisblat D.A."/>
            <person name="Putnam N.H."/>
            <person name="Rokhsar D.S."/>
        </authorList>
    </citation>
    <scope>NUCLEOTIDE SEQUENCE</scope>
</reference>
<dbReference type="RefSeq" id="XP_009026113.1">
    <property type="nucleotide sequence ID" value="XM_009027865.1"/>
</dbReference>
<protein>
    <submittedName>
        <fullName evidence="2 3">Uncharacterized protein</fullName>
    </submittedName>
</protein>
<accession>T1FE13</accession>
<dbReference type="Proteomes" id="UP000015101">
    <property type="component" value="Unassembled WGS sequence"/>
</dbReference>
<keyword evidence="1" id="KW-0812">Transmembrane</keyword>
<dbReference type="HOGENOM" id="CLU_1429468_0_0_1"/>
<evidence type="ECO:0000313" key="2">
    <source>
        <dbReference type="EMBL" id="ESN95817.1"/>
    </source>
</evidence>
<dbReference type="AlphaFoldDB" id="T1FE13"/>